<dbReference type="Gene3D" id="1.10.1200.10">
    <property type="entry name" value="ACP-like"/>
    <property type="match status" value="1"/>
</dbReference>
<name>A0A1W2C3C2_9FIRM</name>
<dbReference type="PROSITE" id="PS50075">
    <property type="entry name" value="CARRIER"/>
    <property type="match status" value="1"/>
</dbReference>
<feature type="transmembrane region" description="Helical" evidence="5">
    <location>
        <begin position="1140"/>
        <end position="1164"/>
    </location>
</feature>
<dbReference type="Proteomes" id="UP000192738">
    <property type="component" value="Unassembled WGS sequence"/>
</dbReference>
<gene>
    <name evidence="7" type="ORF">SAMN04488500_109112</name>
</gene>
<evidence type="ECO:0000256" key="4">
    <source>
        <dbReference type="ARBA" id="ARBA00023194"/>
    </source>
</evidence>
<dbReference type="InterPro" id="IPR010071">
    <property type="entry name" value="AA_adenyl_dom"/>
</dbReference>
<feature type="domain" description="Carrier" evidence="6">
    <location>
        <begin position="533"/>
        <end position="610"/>
    </location>
</feature>
<dbReference type="InterPro" id="IPR025110">
    <property type="entry name" value="AMP-bd_C"/>
</dbReference>
<dbReference type="Gene3D" id="2.160.10.10">
    <property type="entry name" value="Hexapeptide repeat proteins"/>
    <property type="match status" value="3"/>
</dbReference>
<dbReference type="InterPro" id="IPR036736">
    <property type="entry name" value="ACP-like_sf"/>
</dbReference>
<dbReference type="InterPro" id="IPR009081">
    <property type="entry name" value="PP-bd_ACP"/>
</dbReference>
<dbReference type="InterPro" id="IPR012728">
    <property type="entry name" value="Pls/PosA_C"/>
</dbReference>
<dbReference type="PROSITE" id="PS00012">
    <property type="entry name" value="PHOSPHOPANTETHEINE"/>
    <property type="match status" value="1"/>
</dbReference>
<dbReference type="PANTHER" id="PTHR45527:SF1">
    <property type="entry name" value="FATTY ACID SYNTHASE"/>
    <property type="match status" value="1"/>
</dbReference>
<dbReference type="PANTHER" id="PTHR45527">
    <property type="entry name" value="NONRIBOSOMAL PEPTIDE SYNTHETASE"/>
    <property type="match status" value="1"/>
</dbReference>
<dbReference type="SUPFAM" id="SSF56801">
    <property type="entry name" value="Acetyl-CoA synthetase-like"/>
    <property type="match status" value="1"/>
</dbReference>
<protein>
    <recommendedName>
        <fullName evidence="6">Carrier domain-containing protein</fullName>
    </recommendedName>
</protein>
<evidence type="ECO:0000256" key="1">
    <source>
        <dbReference type="ARBA" id="ARBA00006432"/>
    </source>
</evidence>
<dbReference type="GO" id="GO:0043041">
    <property type="term" value="P:amino acid activation for nonribosomal peptide biosynthetic process"/>
    <property type="evidence" value="ECO:0007669"/>
    <property type="project" value="TreeGrafter"/>
</dbReference>
<evidence type="ECO:0000256" key="5">
    <source>
        <dbReference type="SAM" id="Phobius"/>
    </source>
</evidence>
<dbReference type="GO" id="GO:0031177">
    <property type="term" value="F:phosphopantetheine binding"/>
    <property type="evidence" value="ECO:0007669"/>
    <property type="project" value="TreeGrafter"/>
</dbReference>
<dbReference type="STRING" id="112901.SAMN04488500_109112"/>
<comment type="similarity">
    <text evidence="1">Belongs to the ATP-dependent AMP-binding enzyme family.</text>
</comment>
<dbReference type="GO" id="GO:0044550">
    <property type="term" value="P:secondary metabolite biosynthetic process"/>
    <property type="evidence" value="ECO:0007669"/>
    <property type="project" value="TreeGrafter"/>
</dbReference>
<dbReference type="FunFam" id="3.40.50.980:FF:000001">
    <property type="entry name" value="Non-ribosomal peptide synthetase"/>
    <property type="match status" value="1"/>
</dbReference>
<dbReference type="SUPFAM" id="SSF47336">
    <property type="entry name" value="ACP-like"/>
    <property type="match status" value="1"/>
</dbReference>
<dbReference type="GO" id="GO:0005737">
    <property type="term" value="C:cytoplasm"/>
    <property type="evidence" value="ECO:0007669"/>
    <property type="project" value="TreeGrafter"/>
</dbReference>
<dbReference type="FunFam" id="3.40.50.12780:FF:000012">
    <property type="entry name" value="Non-ribosomal peptide synthetase"/>
    <property type="match status" value="1"/>
</dbReference>
<accession>A0A1W2C3C2</accession>
<dbReference type="CDD" id="cd05930">
    <property type="entry name" value="A_NRPS"/>
    <property type="match status" value="1"/>
</dbReference>
<dbReference type="RefSeq" id="WP_176215498.1">
    <property type="nucleotide sequence ID" value="NZ_CP155572.1"/>
</dbReference>
<dbReference type="Gene3D" id="3.30.300.30">
    <property type="match status" value="1"/>
</dbReference>
<evidence type="ECO:0000256" key="3">
    <source>
        <dbReference type="ARBA" id="ARBA00022553"/>
    </source>
</evidence>
<keyword evidence="4" id="KW-0045">Antibiotic biosynthesis</keyword>
<dbReference type="Pfam" id="PF00550">
    <property type="entry name" value="PP-binding"/>
    <property type="match status" value="1"/>
</dbReference>
<dbReference type="Pfam" id="PF00501">
    <property type="entry name" value="AMP-binding"/>
    <property type="match status" value="1"/>
</dbReference>
<keyword evidence="5" id="KW-1133">Transmembrane helix</keyword>
<dbReference type="EMBL" id="FWXI01000009">
    <property type="protein sequence ID" value="SMC79747.1"/>
    <property type="molecule type" value="Genomic_DNA"/>
</dbReference>
<feature type="transmembrane region" description="Helical" evidence="5">
    <location>
        <begin position="864"/>
        <end position="889"/>
    </location>
</feature>
<evidence type="ECO:0000313" key="7">
    <source>
        <dbReference type="EMBL" id="SMC79747.1"/>
    </source>
</evidence>
<reference evidence="7 8" key="1">
    <citation type="submission" date="2017-04" db="EMBL/GenBank/DDBJ databases">
        <authorList>
            <person name="Afonso C.L."/>
            <person name="Miller P.J."/>
            <person name="Scott M.A."/>
            <person name="Spackman E."/>
            <person name="Goraichik I."/>
            <person name="Dimitrov K.M."/>
            <person name="Suarez D.L."/>
            <person name="Swayne D.E."/>
        </authorList>
    </citation>
    <scope>NUCLEOTIDE SEQUENCE [LARGE SCALE GENOMIC DNA]</scope>
    <source>
        <strain evidence="7 8">DSM 5090</strain>
    </source>
</reference>
<dbReference type="InterPro" id="IPR000873">
    <property type="entry name" value="AMP-dep_synth/lig_dom"/>
</dbReference>
<dbReference type="Pfam" id="PF13193">
    <property type="entry name" value="AMP-binding_C"/>
    <property type="match status" value="1"/>
</dbReference>
<keyword evidence="5" id="KW-0472">Membrane</keyword>
<dbReference type="InterPro" id="IPR011004">
    <property type="entry name" value="Trimer_LpxA-like_sf"/>
</dbReference>
<dbReference type="PROSITE" id="PS00455">
    <property type="entry name" value="AMP_BINDING"/>
    <property type="match status" value="1"/>
</dbReference>
<feature type="transmembrane region" description="Helical" evidence="5">
    <location>
        <begin position="901"/>
        <end position="924"/>
    </location>
</feature>
<sequence length="1322" mass="147585">MSEQHHKILQEFSGAAFNPDYCRDEFLHELFENNAERYSSKTALECGNVKLTYRELDKRSNQLAYYLRKQGLQTGDNVVLMLDKTEYLYIAMIGVMKAGAAYVPVDLSFPVERVDFILKDSAAPICITTAKLWEAVGNQISGFLVQTLLVDQDWSVVAKESEQRLLPETIGLNREALFSPCYIIYTSGTTGRPKGCIIDHRNICNYVRGATATYGIKPEDRILQCASIAFDASLEEIWMAFANGGTLIAGTKEIMQSGPQFGEMMTCHNVTVLSCSPTLLSMVESEMDTIRIIILGGEACPHDLVKRWYNPNRVLFNSYGPTETTIVATVGELRPDKPVTIGRALPNYRTYIVNEKLELVPIGEEGELLIAGPGVSRGYLNMDDLDFRRFIFTNKLTGEPLCLYRTGDLARYNSEGEIEYLGRSDDQVKLRGFRIELSEIESILMQNPAILSAAVALHHTGQQLAAYVVIREGHTIKYKELRETLKKRLPPYMIPSWLDEVESLPTSSSGKINRKQLPAAQHPFVDEQRQINGPCTPVEEQIVAVWRDVFPNIEISTNDDFFYDLGGHSLLAAGAVSKLRKIDKFKGIAVRDIYKYPTIESLAKFLQALDQPRPLKGKKEFHKASGFAYFCCAIAQGAAILIHSLLNFWQWLGPFMLFAHFSAHGMDAIQAAFIGLLVYAGSIPVIFAIVVLAKWLIIGKIRPGSYPLWGWYYFRYWFIRQLIRAIPINFLAGSPVLPIFYRLMGAKIGKGVYFGSYDLTAFDLLTVGNGSSIGTDSSVNGSWVEGGMLHLAPIQIGENCKIGSRAILAGNNIMEDGAALGDISLLPEGVNIPGNELWSGSPAQFTTLIHVAEKREITWSFYHVILFAIGAVLLPTLIEGLFFPGLIFVEEVLILSDGLGWWFIYAPFLALIFILLLLVTTTLLKKVLCFDMKESRYPLNSFFYFRYWLFSQLFRYVETVLGGLFGTIYTRQWLLTLGVRLGPGTEVSYVRDIIPEMLEVGKGCFIADDASINGSTIDGGYLYLKKTCIGDYTFIGNSAVVPAGTRIGSHCLIGVLSTVSSQSPIPDGTAWLGSPPIFLPKRQKLEQFGEEQTFKPKKALVLQRCIIDFFKIILPTTIFIILACIIIDLTLTYSAESSTWYLIALTPFIYILSGIVCILVFAGFKRLLVGRYKPGVHPLWSPFVWVSELITGVYEGLIVNFFYNSLLGTPYVSRVLRLFGVKIGNRCYIDTSWMTEFDLIEIGDDVALNDDANLQTHLFEDRIMKLGKIQIGDRCTVGAAATILYDVQLEAGVGVSDLTLIMKGETMPAHTDWQGVPGQRMR</sequence>
<organism evidence="7 8">
    <name type="scientific">Sporomusa malonica</name>
    <dbReference type="NCBI Taxonomy" id="112901"/>
    <lineage>
        <taxon>Bacteria</taxon>
        <taxon>Bacillati</taxon>
        <taxon>Bacillota</taxon>
        <taxon>Negativicutes</taxon>
        <taxon>Selenomonadales</taxon>
        <taxon>Sporomusaceae</taxon>
        <taxon>Sporomusa</taxon>
    </lineage>
</organism>
<keyword evidence="2" id="KW-0596">Phosphopantetheine</keyword>
<dbReference type="Gene3D" id="3.40.50.12780">
    <property type="entry name" value="N-terminal domain of ligase-like"/>
    <property type="match status" value="1"/>
</dbReference>
<keyword evidence="8" id="KW-1185">Reference proteome</keyword>
<keyword evidence="3" id="KW-0597">Phosphoprotein</keyword>
<dbReference type="SUPFAM" id="SSF51161">
    <property type="entry name" value="Trimeric LpxA-like enzymes"/>
    <property type="match status" value="3"/>
</dbReference>
<evidence type="ECO:0000259" key="6">
    <source>
        <dbReference type="PROSITE" id="PS50075"/>
    </source>
</evidence>
<evidence type="ECO:0000313" key="8">
    <source>
        <dbReference type="Proteomes" id="UP000192738"/>
    </source>
</evidence>
<dbReference type="InterPro" id="IPR020845">
    <property type="entry name" value="AMP-binding_CS"/>
</dbReference>
<dbReference type="NCBIfam" id="TIGR01733">
    <property type="entry name" value="AA-adenyl-dom"/>
    <property type="match status" value="1"/>
</dbReference>
<feature type="transmembrane region" description="Helical" evidence="5">
    <location>
        <begin position="626"/>
        <end position="649"/>
    </location>
</feature>
<proteinExistence type="inferred from homology"/>
<dbReference type="InterPro" id="IPR006162">
    <property type="entry name" value="Ppantetheine_attach_site"/>
</dbReference>
<feature type="transmembrane region" description="Helical" evidence="5">
    <location>
        <begin position="1112"/>
        <end position="1134"/>
    </location>
</feature>
<evidence type="ECO:0000256" key="2">
    <source>
        <dbReference type="ARBA" id="ARBA00022450"/>
    </source>
</evidence>
<dbReference type="GO" id="GO:0017000">
    <property type="term" value="P:antibiotic biosynthetic process"/>
    <property type="evidence" value="ECO:0007669"/>
    <property type="project" value="UniProtKB-KW"/>
</dbReference>
<dbReference type="NCBIfam" id="TIGR02353">
    <property type="entry name" value="NRPS_term_dom"/>
    <property type="match status" value="1"/>
</dbReference>
<feature type="transmembrane region" description="Helical" evidence="5">
    <location>
        <begin position="669"/>
        <end position="693"/>
    </location>
</feature>
<dbReference type="InterPro" id="IPR045851">
    <property type="entry name" value="AMP-bd_C_sf"/>
</dbReference>
<dbReference type="InterPro" id="IPR042099">
    <property type="entry name" value="ANL_N_sf"/>
</dbReference>
<keyword evidence="5" id="KW-0812">Transmembrane</keyword>